<protein>
    <submittedName>
        <fullName evidence="1">Uncharacterized protein</fullName>
    </submittedName>
</protein>
<evidence type="ECO:0000313" key="1">
    <source>
        <dbReference type="EMBL" id="RKS87210.1"/>
    </source>
</evidence>
<evidence type="ECO:0000313" key="2">
    <source>
        <dbReference type="Proteomes" id="UP000278542"/>
    </source>
</evidence>
<gene>
    <name evidence="1" type="ORF">DES39_0429</name>
</gene>
<dbReference type="RefSeq" id="WP_121144119.1">
    <property type="nucleotide sequence ID" value="NZ_RBWY01000001.1"/>
</dbReference>
<dbReference type="AlphaFoldDB" id="A0A495RIT9"/>
<accession>A0A495RIT9</accession>
<comment type="caution">
    <text evidence="1">The sequence shown here is derived from an EMBL/GenBank/DDBJ whole genome shotgun (WGS) entry which is preliminary data.</text>
</comment>
<dbReference type="EMBL" id="RBWY01000001">
    <property type="protein sequence ID" value="RKS87210.1"/>
    <property type="molecule type" value="Genomic_DNA"/>
</dbReference>
<name>A0A495RIT9_9GAMM</name>
<keyword evidence="2" id="KW-1185">Reference proteome</keyword>
<dbReference type="OrthoDB" id="3476253at2"/>
<reference evidence="1 2" key="1">
    <citation type="submission" date="2018-10" db="EMBL/GenBank/DDBJ databases">
        <title>Genomic Encyclopedia of Type Strains, Phase IV (KMG-IV): sequencing the most valuable type-strain genomes for metagenomic binning, comparative biology and taxonomic classification.</title>
        <authorList>
            <person name="Goeker M."/>
        </authorList>
    </citation>
    <scope>NUCLEOTIDE SEQUENCE [LARGE SCALE GENOMIC DNA]</scope>
    <source>
        <strain evidence="1 2">DSM 22228</strain>
    </source>
</reference>
<dbReference type="Proteomes" id="UP000278542">
    <property type="component" value="Unassembled WGS sequence"/>
</dbReference>
<organism evidence="1 2">
    <name type="scientific">Orbus hercynius</name>
    <dbReference type="NCBI Taxonomy" id="593135"/>
    <lineage>
        <taxon>Bacteria</taxon>
        <taxon>Pseudomonadati</taxon>
        <taxon>Pseudomonadota</taxon>
        <taxon>Gammaproteobacteria</taxon>
        <taxon>Orbales</taxon>
        <taxon>Orbaceae</taxon>
        <taxon>Orbus</taxon>
    </lineage>
</organism>
<proteinExistence type="predicted"/>
<sequence length="115" mass="13576">MPFLIKEEFFNENNYTFLYQFPSEAEFQQIIERVMVERGYQNIGNHIYEKGNVILKMLLGSFYHYYKIEIKPEGLGNNHVRVSIKKWASSVRGGVTSMNNMQQELSAIKERFKSI</sequence>